<protein>
    <submittedName>
        <fullName evidence="1">Uncharacterized protein</fullName>
    </submittedName>
</protein>
<dbReference type="OrthoDB" id="12306at2157"/>
<gene>
    <name evidence="1" type="ORF">NARC_30301</name>
</gene>
<evidence type="ECO:0000313" key="1">
    <source>
        <dbReference type="EMBL" id="TVP41586.1"/>
    </source>
</evidence>
<proteinExistence type="predicted"/>
<name>A0A557SYA3_9ARCH</name>
<comment type="caution">
    <text evidence="1">The sequence shown here is derived from an EMBL/GenBank/DDBJ whole genome shotgun (WGS) entry which is preliminary data.</text>
</comment>
<dbReference type="EMBL" id="VOAH01000003">
    <property type="protein sequence ID" value="TVP41586.1"/>
    <property type="molecule type" value="Genomic_DNA"/>
</dbReference>
<reference evidence="1 2" key="1">
    <citation type="journal article" date="2019" name="Front. Microbiol.">
        <title>Ammonia Oxidation by the Arctic Terrestrial Thaumarchaeote Candidatus Nitrosocosmicus arcticus Is Stimulated by Increasing Temperatures.</title>
        <authorList>
            <person name="Alves R.J.E."/>
            <person name="Kerou M."/>
            <person name="Zappe A."/>
            <person name="Bittner R."/>
            <person name="Abby S.S."/>
            <person name="Schmidt H.A."/>
            <person name="Pfeifer K."/>
            <person name="Schleper C."/>
        </authorList>
    </citation>
    <scope>NUCLEOTIDE SEQUENCE [LARGE SCALE GENOMIC DNA]</scope>
    <source>
        <strain evidence="1 2">Kfb</strain>
    </source>
</reference>
<dbReference type="AlphaFoldDB" id="A0A557SYA3"/>
<accession>A0A557SYA3</accession>
<dbReference type="RefSeq" id="WP_144729095.1">
    <property type="nucleotide sequence ID" value="NZ_ML675579.1"/>
</dbReference>
<organism evidence="1 2">
    <name type="scientific">Candidatus Nitrosocosmicus arcticus</name>
    <dbReference type="NCBI Taxonomy" id="2035267"/>
    <lineage>
        <taxon>Archaea</taxon>
        <taxon>Nitrososphaerota</taxon>
        <taxon>Nitrososphaeria</taxon>
        <taxon>Nitrososphaerales</taxon>
        <taxon>Nitrososphaeraceae</taxon>
        <taxon>Candidatus Nitrosocosmicus</taxon>
    </lineage>
</organism>
<keyword evidence="2" id="KW-1185">Reference proteome</keyword>
<sequence length="92" mass="9625">MHKKPFKNTIVLASITLLLLVSLSLSPHPISYAFLGFDLGGSSSSSTDQSLGSSQRSMQGAQCYSPNASIIDSCNSGDGSTSENLGHNLYGQ</sequence>
<evidence type="ECO:0000313" key="2">
    <source>
        <dbReference type="Proteomes" id="UP000315289"/>
    </source>
</evidence>
<dbReference type="Proteomes" id="UP000315289">
    <property type="component" value="Unassembled WGS sequence"/>
</dbReference>